<evidence type="ECO:0000256" key="1">
    <source>
        <dbReference type="SAM" id="Phobius"/>
    </source>
</evidence>
<keyword evidence="1" id="KW-0472">Membrane</keyword>
<dbReference type="Proteomes" id="UP000643405">
    <property type="component" value="Unassembled WGS sequence"/>
</dbReference>
<dbReference type="EMBL" id="JACVVX010000001">
    <property type="protein sequence ID" value="MBD0413439.1"/>
    <property type="molecule type" value="Genomic_DNA"/>
</dbReference>
<feature type="transmembrane region" description="Helical" evidence="1">
    <location>
        <begin position="70"/>
        <end position="93"/>
    </location>
</feature>
<dbReference type="RefSeq" id="WP_188162873.1">
    <property type="nucleotide sequence ID" value="NZ_JACVVX010000001.1"/>
</dbReference>
<protein>
    <submittedName>
        <fullName evidence="2">Uncharacterized protein</fullName>
    </submittedName>
</protein>
<evidence type="ECO:0000313" key="3">
    <source>
        <dbReference type="Proteomes" id="UP000643405"/>
    </source>
</evidence>
<dbReference type="AlphaFoldDB" id="A0A8J6TXM2"/>
<gene>
    <name evidence="2" type="ORF">ICI42_02050</name>
</gene>
<keyword evidence="1" id="KW-1133">Transmembrane helix</keyword>
<name>A0A8J6TXM2_9HYPH</name>
<comment type="caution">
    <text evidence="2">The sequence shown here is derived from an EMBL/GenBank/DDBJ whole genome shotgun (WGS) entry which is preliminary data.</text>
</comment>
<sequence>MLRFLFRLLATVALSVATIMAVLDATRSVASSRLVLTPLAASWEAVAPDSFAATGAFIRDKAPDMLWDPVALWLLALPGFVVFLALAFLLYAIGYNRKRRRIGFVTEN</sequence>
<accession>A0A8J6TXM2</accession>
<proteinExistence type="predicted"/>
<keyword evidence="1" id="KW-0812">Transmembrane</keyword>
<reference evidence="2" key="1">
    <citation type="submission" date="2020-09" db="EMBL/GenBank/DDBJ databases">
        <title>Genome seq and assembly of Tianweitania sp.</title>
        <authorList>
            <person name="Chhetri G."/>
        </authorList>
    </citation>
    <scope>NUCLEOTIDE SEQUENCE</scope>
    <source>
        <strain evidence="2">Rool2</strain>
    </source>
</reference>
<evidence type="ECO:0000313" key="2">
    <source>
        <dbReference type="EMBL" id="MBD0413439.1"/>
    </source>
</evidence>
<keyword evidence="3" id="KW-1185">Reference proteome</keyword>
<organism evidence="2 3">
    <name type="scientific">Oryzicola mucosus</name>
    <dbReference type="NCBI Taxonomy" id="2767425"/>
    <lineage>
        <taxon>Bacteria</taxon>
        <taxon>Pseudomonadati</taxon>
        <taxon>Pseudomonadota</taxon>
        <taxon>Alphaproteobacteria</taxon>
        <taxon>Hyphomicrobiales</taxon>
        <taxon>Phyllobacteriaceae</taxon>
        <taxon>Oryzicola</taxon>
    </lineage>
</organism>